<dbReference type="EMBL" id="JABXXO010000006">
    <property type="protein sequence ID" value="KAF7776774.1"/>
    <property type="molecule type" value="Genomic_DNA"/>
</dbReference>
<dbReference type="Proteomes" id="UP000629468">
    <property type="component" value="Unassembled WGS sequence"/>
</dbReference>
<evidence type="ECO:0000313" key="1">
    <source>
        <dbReference type="EMBL" id="KAF7776774.1"/>
    </source>
</evidence>
<dbReference type="AlphaFoldDB" id="A0A8H7KHM6"/>
<accession>A0A8H7KHM6</accession>
<dbReference type="PANTHER" id="PTHR10492:SF95">
    <property type="entry name" value="HELITRON HELICASE-LIKE DOMAIN-CONTAINING PROTEIN"/>
    <property type="match status" value="1"/>
</dbReference>
<organism evidence="1 2">
    <name type="scientific">Agaricus bisporus var. burnettii</name>
    <dbReference type="NCBI Taxonomy" id="192524"/>
    <lineage>
        <taxon>Eukaryota</taxon>
        <taxon>Fungi</taxon>
        <taxon>Dikarya</taxon>
        <taxon>Basidiomycota</taxon>
        <taxon>Agaricomycotina</taxon>
        <taxon>Agaricomycetes</taxon>
        <taxon>Agaricomycetidae</taxon>
        <taxon>Agaricales</taxon>
        <taxon>Agaricineae</taxon>
        <taxon>Agaricaceae</taxon>
        <taxon>Agaricus</taxon>
    </lineage>
</organism>
<gene>
    <name evidence="1" type="ORF">Agabi119p4_5167</name>
</gene>
<evidence type="ECO:0000313" key="2">
    <source>
        <dbReference type="Proteomes" id="UP000629468"/>
    </source>
</evidence>
<proteinExistence type="predicted"/>
<name>A0A8H7KHM6_AGABI</name>
<protein>
    <submittedName>
        <fullName evidence="1">Uncharacterized protein</fullName>
    </submittedName>
</protein>
<comment type="caution">
    <text evidence="1">The sequence shown here is derived from an EMBL/GenBank/DDBJ whole genome shotgun (WGS) entry which is preliminary data.</text>
</comment>
<dbReference type="PANTHER" id="PTHR10492">
    <property type="match status" value="1"/>
</dbReference>
<sequence>MIHGPCGTLNLHASCMMNGKCSKGYPKPFQPQTIIEGHAYPLYCCPDDGRCYNVGGHMLDNRWVVPHSIHVLKRYGSHINVECIIHFGCLAYIMKYFKKPRDSGTLQLKNKNDEIERYIQGCYYSAIEAVWHIFGFEIHGQKPSVIRLPIHLPAEEPIVYDPSENQEQLDARQLLESSALIAFFDANASHGELGEEERKHTYPEFPQHFTLKIDRNTHRKYWDLRQRGFSLGRLAFIKPSAGERFYLQLLLLHAKAVTSFTALKEWPIGSGHIHTTFHEACAACGLLEDDGEWRTCLEEGSVMQTGYQLRNLFVSLLLFSDVNHPLSLWNDFKVALSSDLHHHLQHENNIDASDDHIFDYCLYLLNMSLQDAGHSLTDFPSLPSPSYNWDILLHNPSISDQLAFNSQTERDES</sequence>
<reference evidence="1 2" key="1">
    <citation type="journal article" name="Sci. Rep.">
        <title>Telomere-to-telomere assembled and centromere annotated genomes of the two main subspecies of the button mushroom Agaricus bisporus reveal especially polymorphic chromosome ends.</title>
        <authorList>
            <person name="Sonnenberg A.S.M."/>
            <person name="Sedaghat-Telgerd N."/>
            <person name="Lavrijssen B."/>
            <person name="Ohm R.A."/>
            <person name="Hendrickx P.M."/>
            <person name="Scholtmeijer K."/>
            <person name="Baars J.J.P."/>
            <person name="van Peer A."/>
        </authorList>
    </citation>
    <scope>NUCLEOTIDE SEQUENCE [LARGE SCALE GENOMIC DNA]</scope>
    <source>
        <strain evidence="1 2">H119_p4</strain>
    </source>
</reference>